<reference evidence="5 6" key="1">
    <citation type="submission" date="2017-09" db="EMBL/GenBank/DDBJ databases">
        <title>Depth-based differentiation of microbial function through sediment-hosted aquifers and enrichment of novel symbionts in the deep terrestrial subsurface.</title>
        <authorList>
            <person name="Probst A.J."/>
            <person name="Ladd B."/>
            <person name="Jarett J.K."/>
            <person name="Geller-Mcgrath D.E."/>
            <person name="Sieber C.M."/>
            <person name="Emerson J.B."/>
            <person name="Anantharaman K."/>
            <person name="Thomas B.C."/>
            <person name="Malmstrom R."/>
            <person name="Stieglmeier M."/>
            <person name="Klingl A."/>
            <person name="Woyke T."/>
            <person name="Ryan C.M."/>
            <person name="Banfield J.F."/>
        </authorList>
    </citation>
    <scope>NUCLEOTIDE SEQUENCE [LARGE SCALE GENOMIC DNA]</scope>
    <source>
        <strain evidence="5">CG11_big_fil_rev_8_21_14_0_20_40_12</strain>
    </source>
</reference>
<dbReference type="GO" id="GO:0006412">
    <property type="term" value="P:translation"/>
    <property type="evidence" value="ECO:0007669"/>
    <property type="project" value="UniProtKB-UniRule"/>
</dbReference>
<dbReference type="GO" id="GO:1990904">
    <property type="term" value="C:ribonucleoprotein complex"/>
    <property type="evidence" value="ECO:0007669"/>
    <property type="project" value="UniProtKB-KW"/>
</dbReference>
<comment type="function">
    <text evidence="4">One of the early assembly proteins it binds 23S rRNA. One of the proteins that surrounds the polypeptide exit tunnel on the outside of the ribosome. Forms the main docking site for trigger factor binding to the ribosome.</text>
</comment>
<gene>
    <name evidence="4 5" type="primary">rplW</name>
    <name evidence="5" type="ORF">COV89_01550</name>
</gene>
<keyword evidence="4" id="KW-0694">RNA-binding</keyword>
<keyword evidence="2 4" id="KW-0689">Ribosomal protein</keyword>
<evidence type="ECO:0000256" key="2">
    <source>
        <dbReference type="ARBA" id="ARBA00022980"/>
    </source>
</evidence>
<evidence type="ECO:0000256" key="4">
    <source>
        <dbReference type="HAMAP-Rule" id="MF_01369"/>
    </source>
</evidence>
<keyword evidence="4" id="KW-0699">rRNA-binding</keyword>
<dbReference type="InterPro" id="IPR012677">
    <property type="entry name" value="Nucleotide-bd_a/b_plait_sf"/>
</dbReference>
<comment type="subunit">
    <text evidence="4">Part of the 50S ribosomal subunit. Contacts protein L29, and trigger factor when it is bound to the ribosome.</text>
</comment>
<dbReference type="InterPro" id="IPR012678">
    <property type="entry name" value="Ribosomal_uL23/eL15/eS24_sf"/>
</dbReference>
<comment type="caution">
    <text evidence="5">The sequence shown here is derived from an EMBL/GenBank/DDBJ whole genome shotgun (WGS) entry which is preliminary data.</text>
</comment>
<sequence length="94" mass="10920">MIKFEPIITETTIANAQKNWFTFRALPLENKNSLKEKIEKTFKVDVLAVKTMVMKGKNKRSLKSRKIIKQGDWKKVLVRLKDGQKIDLFELGGK</sequence>
<dbReference type="Pfam" id="PF00276">
    <property type="entry name" value="Ribosomal_L23"/>
    <property type="match status" value="1"/>
</dbReference>
<proteinExistence type="inferred from homology"/>
<evidence type="ECO:0000256" key="1">
    <source>
        <dbReference type="ARBA" id="ARBA00006700"/>
    </source>
</evidence>
<dbReference type="HAMAP" id="MF_01369_B">
    <property type="entry name" value="Ribosomal_uL23_B"/>
    <property type="match status" value="1"/>
</dbReference>
<accession>A0A2H0KG75</accession>
<dbReference type="GO" id="GO:0019843">
    <property type="term" value="F:rRNA binding"/>
    <property type="evidence" value="ECO:0007669"/>
    <property type="project" value="UniProtKB-UniRule"/>
</dbReference>
<dbReference type="Gene3D" id="3.30.70.330">
    <property type="match status" value="1"/>
</dbReference>
<evidence type="ECO:0000313" key="5">
    <source>
        <dbReference type="EMBL" id="PIQ70250.1"/>
    </source>
</evidence>
<protein>
    <recommendedName>
        <fullName evidence="4">Large ribosomal subunit protein uL23</fullName>
    </recommendedName>
</protein>
<evidence type="ECO:0000256" key="3">
    <source>
        <dbReference type="ARBA" id="ARBA00023274"/>
    </source>
</evidence>
<dbReference type="EMBL" id="PCVI01000025">
    <property type="protein sequence ID" value="PIQ70250.1"/>
    <property type="molecule type" value="Genomic_DNA"/>
</dbReference>
<dbReference type="InterPro" id="IPR013025">
    <property type="entry name" value="Ribosomal_uL23-like"/>
</dbReference>
<evidence type="ECO:0000313" key="6">
    <source>
        <dbReference type="Proteomes" id="UP000231371"/>
    </source>
</evidence>
<dbReference type="Proteomes" id="UP000231371">
    <property type="component" value="Unassembled WGS sequence"/>
</dbReference>
<dbReference type="GO" id="GO:0005840">
    <property type="term" value="C:ribosome"/>
    <property type="evidence" value="ECO:0007669"/>
    <property type="project" value="UniProtKB-KW"/>
</dbReference>
<dbReference type="GO" id="GO:0003735">
    <property type="term" value="F:structural constituent of ribosome"/>
    <property type="evidence" value="ECO:0007669"/>
    <property type="project" value="InterPro"/>
</dbReference>
<organism evidence="5 6">
    <name type="scientific">Candidatus Shapirobacteria bacterium CG11_big_fil_rev_8_21_14_0_20_40_12</name>
    <dbReference type="NCBI Taxonomy" id="1974889"/>
    <lineage>
        <taxon>Bacteria</taxon>
        <taxon>Candidatus Shapironibacteriota</taxon>
    </lineage>
</organism>
<comment type="similarity">
    <text evidence="1 4">Belongs to the universal ribosomal protein uL23 family.</text>
</comment>
<dbReference type="AlphaFoldDB" id="A0A2H0KG75"/>
<keyword evidence="3 4" id="KW-0687">Ribonucleoprotein</keyword>
<name>A0A2H0KG75_9BACT</name>
<dbReference type="SUPFAM" id="SSF54189">
    <property type="entry name" value="Ribosomal proteins S24e, L23 and L15e"/>
    <property type="match status" value="1"/>
</dbReference>